<protein>
    <submittedName>
        <fullName evidence="3">DUF5709 domain-containing protein</fullName>
    </submittedName>
</protein>
<accession>A0ABS7QJU1</accession>
<sequence length="161" mass="16626">MSDDEARGDEVYQPDDAEVQDDAGLMDPLDTLDDRGVDPALDEGYSPPERPREAEHYGTTANEQRSGESLDQRLSEEEPDVEAPPGNGIGDAPGATGEPVDPEAGEDRSGRLVADDEGVPGHSDEVDDTAASDAGIAGGAASAEEAAVHTVDDPEAGVEEG</sequence>
<feature type="domain" description="DUF5709" evidence="2">
    <location>
        <begin position="103"/>
        <end position="153"/>
    </location>
</feature>
<comment type="caution">
    <text evidence="3">The sequence shown here is derived from an EMBL/GenBank/DDBJ whole genome shotgun (WGS) entry which is preliminary data.</text>
</comment>
<proteinExistence type="predicted"/>
<dbReference type="InterPro" id="IPR043763">
    <property type="entry name" value="DUF5709"/>
</dbReference>
<dbReference type="EMBL" id="JAINVZ010000001">
    <property type="protein sequence ID" value="MBY8883445.1"/>
    <property type="molecule type" value="Genomic_DNA"/>
</dbReference>
<dbReference type="Pfam" id="PF18970">
    <property type="entry name" value="DUF5709"/>
    <property type="match status" value="1"/>
</dbReference>
<evidence type="ECO:0000313" key="4">
    <source>
        <dbReference type="Proteomes" id="UP001198565"/>
    </source>
</evidence>
<keyword evidence="4" id="KW-1185">Reference proteome</keyword>
<feature type="compositionally biased region" description="Acidic residues" evidence="1">
    <location>
        <begin position="11"/>
        <end position="21"/>
    </location>
</feature>
<feature type="region of interest" description="Disordered" evidence="1">
    <location>
        <begin position="1"/>
        <end position="161"/>
    </location>
</feature>
<feature type="compositionally biased region" description="Basic and acidic residues" evidence="1">
    <location>
        <begin position="105"/>
        <end position="114"/>
    </location>
</feature>
<gene>
    <name evidence="3" type="ORF">K7472_01120</name>
</gene>
<feature type="compositionally biased region" description="Basic and acidic residues" evidence="1">
    <location>
        <begin position="1"/>
        <end position="10"/>
    </location>
</feature>
<evidence type="ECO:0000259" key="2">
    <source>
        <dbReference type="Pfam" id="PF18970"/>
    </source>
</evidence>
<reference evidence="3 4" key="1">
    <citation type="submission" date="2021-08" db="EMBL/GenBank/DDBJ databases">
        <title>Streptomyces sp. PTM05 isolated from lichen.</title>
        <authorList>
            <person name="Somphong A."/>
            <person name="Phongsopitanun W."/>
            <person name="Tanasupawat S."/>
        </authorList>
    </citation>
    <scope>NUCLEOTIDE SEQUENCE [LARGE SCALE GENOMIC DNA]</scope>
    <source>
        <strain evidence="3 4">Ptm05</strain>
    </source>
</reference>
<name>A0ABS7QJU1_9ACTN</name>
<feature type="compositionally biased region" description="Low complexity" evidence="1">
    <location>
        <begin position="131"/>
        <end position="145"/>
    </location>
</feature>
<evidence type="ECO:0000256" key="1">
    <source>
        <dbReference type="SAM" id="MobiDB-lite"/>
    </source>
</evidence>
<dbReference type="Proteomes" id="UP001198565">
    <property type="component" value="Unassembled WGS sequence"/>
</dbReference>
<evidence type="ECO:0000313" key="3">
    <source>
        <dbReference type="EMBL" id="MBY8883445.1"/>
    </source>
</evidence>
<feature type="compositionally biased region" description="Basic and acidic residues" evidence="1">
    <location>
        <begin position="65"/>
        <end position="76"/>
    </location>
</feature>
<organism evidence="3 4">
    <name type="scientific">Streptantibioticus parmotrematis</name>
    <dbReference type="NCBI Taxonomy" id="2873249"/>
    <lineage>
        <taxon>Bacteria</taxon>
        <taxon>Bacillati</taxon>
        <taxon>Actinomycetota</taxon>
        <taxon>Actinomycetes</taxon>
        <taxon>Kitasatosporales</taxon>
        <taxon>Streptomycetaceae</taxon>
        <taxon>Streptantibioticus</taxon>
    </lineage>
</organism>
<dbReference type="RefSeq" id="WP_222973042.1">
    <property type="nucleotide sequence ID" value="NZ_JAINVZ010000001.1"/>
</dbReference>